<dbReference type="GO" id="GO:0042030">
    <property type="term" value="F:ATPase inhibitor activity"/>
    <property type="evidence" value="ECO:0007669"/>
    <property type="project" value="TreeGrafter"/>
</dbReference>
<comment type="subcellular location">
    <subcellularLocation>
        <location evidence="1">Cytoplasm</location>
    </subcellularLocation>
    <subcellularLocation>
        <location evidence="2">Lysosome membrane</location>
    </subcellularLocation>
</comment>
<dbReference type="Pfam" id="PF14636">
    <property type="entry name" value="FNIP_N"/>
    <property type="match status" value="1"/>
</dbReference>
<protein>
    <submittedName>
        <fullName evidence="9">Folliculin-interacting protein 1</fullName>
    </submittedName>
</protein>
<keyword evidence="6" id="KW-0458">Lysosome</keyword>
<dbReference type="GO" id="GO:0051087">
    <property type="term" value="F:protein-folding chaperone binding"/>
    <property type="evidence" value="ECO:0007669"/>
    <property type="project" value="TreeGrafter"/>
</dbReference>
<feature type="region of interest" description="Disordered" evidence="7">
    <location>
        <begin position="65"/>
        <end position="94"/>
    </location>
</feature>
<dbReference type="InterPro" id="IPR037545">
    <property type="entry name" value="DENN_FNIP1/2"/>
</dbReference>
<name>A0AAW1BXF4_CROAD</name>
<dbReference type="InterPro" id="IPR026156">
    <property type="entry name" value="FNIP_fam"/>
</dbReference>
<evidence type="ECO:0000256" key="3">
    <source>
        <dbReference type="ARBA" id="ARBA00007541"/>
    </source>
</evidence>
<evidence type="ECO:0000256" key="6">
    <source>
        <dbReference type="ARBA" id="ARBA00023228"/>
    </source>
</evidence>
<dbReference type="PROSITE" id="PS51836">
    <property type="entry name" value="DENN_FNIP12"/>
    <property type="match status" value="1"/>
</dbReference>
<feature type="domain" description="UDENN FNIP1/2-type" evidence="8">
    <location>
        <begin position="10"/>
        <end position="731"/>
    </location>
</feature>
<evidence type="ECO:0000256" key="1">
    <source>
        <dbReference type="ARBA" id="ARBA00004496"/>
    </source>
</evidence>
<dbReference type="InterPro" id="IPR028084">
    <property type="entry name" value="FNIP_N_dom"/>
</dbReference>
<comment type="caution">
    <text evidence="9">The sequence shown here is derived from an EMBL/GenBank/DDBJ whole genome shotgun (WGS) entry which is preliminary data.</text>
</comment>
<accession>A0AAW1BXF4</accession>
<dbReference type="PANTHER" id="PTHR21634">
    <property type="entry name" value="RE13835P"/>
    <property type="match status" value="1"/>
</dbReference>
<dbReference type="Pfam" id="PF14638">
    <property type="entry name" value="FNIP_C"/>
    <property type="match status" value="1"/>
</dbReference>
<dbReference type="Pfam" id="PF14637">
    <property type="entry name" value="FNIP_M"/>
    <property type="match status" value="1"/>
</dbReference>
<dbReference type="PRINTS" id="PR02073">
    <property type="entry name" value="FOLLICULNIP1"/>
</dbReference>
<dbReference type="Proteomes" id="UP001474421">
    <property type="component" value="Unassembled WGS sequence"/>
</dbReference>
<organism evidence="9 10">
    <name type="scientific">Crotalus adamanteus</name>
    <name type="common">Eastern diamondback rattlesnake</name>
    <dbReference type="NCBI Taxonomy" id="8729"/>
    <lineage>
        <taxon>Eukaryota</taxon>
        <taxon>Metazoa</taxon>
        <taxon>Chordata</taxon>
        <taxon>Craniata</taxon>
        <taxon>Vertebrata</taxon>
        <taxon>Euteleostomi</taxon>
        <taxon>Lepidosauria</taxon>
        <taxon>Squamata</taxon>
        <taxon>Bifurcata</taxon>
        <taxon>Unidentata</taxon>
        <taxon>Episquamata</taxon>
        <taxon>Toxicofera</taxon>
        <taxon>Serpentes</taxon>
        <taxon>Colubroidea</taxon>
        <taxon>Viperidae</taxon>
        <taxon>Crotalinae</taxon>
        <taxon>Crotalus</taxon>
    </lineage>
</organism>
<keyword evidence="5" id="KW-0472">Membrane</keyword>
<evidence type="ECO:0000256" key="5">
    <source>
        <dbReference type="ARBA" id="ARBA00023136"/>
    </source>
</evidence>
<evidence type="ECO:0000313" key="9">
    <source>
        <dbReference type="EMBL" id="KAK9406571.1"/>
    </source>
</evidence>
<dbReference type="InterPro" id="IPR028085">
    <property type="entry name" value="FNIP_mid_dom"/>
</dbReference>
<dbReference type="InterPro" id="IPR028086">
    <property type="entry name" value="FNIP_C_dom"/>
</dbReference>
<dbReference type="AlphaFoldDB" id="A0AAW1BXF4"/>
<gene>
    <name evidence="9" type="ORF">NXF25_005345</name>
</gene>
<evidence type="ECO:0000313" key="10">
    <source>
        <dbReference type="Proteomes" id="UP001474421"/>
    </source>
</evidence>
<sequence>MNASWPLPEFNPSQIRLIVYQDCERRGRNVLFDSNAKRRTEDVSISKLCSDAPVKVFGKCCQLKPGGDSSSSLDSSINSSSSSTETKEHCPKFQGSRCTSDANMLGEMMFGSVAMSYKGSTLKIHQIRSPPQLMLSKVFTARTGSSIYGSLNTLQDSLEFINQDNNTLKPDHTTIMNGLLMNIGFSQLCSPRRAFSEQGPLRLIRSASFFAVHSNPMDMPGRELNEDRDSGIARSASLSSLLITPFPSPSSSLNRSCASSYQRRWRRSQTTSLENGVFPRWSVEESFNLSDDNSSPNPGIVRKKKIAIGVIFSLSKDEEENSKFNEFFFSHFPLFESHMNKLKSAIEQAMKTSRRSADASQRSLAYNRIVDALNEFRTTICNLYTMPRITEPVWLTMMSGMPEKNHLCHHFMKEFTFLMEQASKNQFLPALLTAVLTNHLAWVPTVMPNGQPPIRIFLEKHSSQTVDLLAKSHPYNPLWAQLGDLYGAIGSPVRLSKTVVVGVDWDIPRNESSDSALGDSESEDAAHDAARTSSNYYGAEQEEWAEEEDIPFPGSKLIEVNSVQPSIANFGRSLLGGYCPSYVPDFVLQGLGNDEKLRHCLMSDLSHAVQHPVLDEPIAEAVCIIADTDKWTVQVASSQRRIIDNKLGKDVLVSNLVSNLLHSTLQLYKHNLSPNFCIMHLEDRLQELYFKSKMLSEYLKGQMRVHVKELGVVLGIESSDLPLLAAVASTHSPYVAQILL</sequence>
<keyword evidence="10" id="KW-1185">Reference proteome</keyword>
<reference evidence="9 10" key="1">
    <citation type="journal article" date="2024" name="Proc. Natl. Acad. Sci. U.S.A.">
        <title>The genetic regulatory architecture and epigenomic basis for age-related changes in rattlesnake venom.</title>
        <authorList>
            <person name="Hogan M.P."/>
            <person name="Holding M.L."/>
            <person name="Nystrom G.S."/>
            <person name="Colston T.J."/>
            <person name="Bartlett D.A."/>
            <person name="Mason A.J."/>
            <person name="Ellsworth S.A."/>
            <person name="Rautsaw R.M."/>
            <person name="Lawrence K.C."/>
            <person name="Strickland J.L."/>
            <person name="He B."/>
            <person name="Fraser P."/>
            <person name="Margres M.J."/>
            <person name="Gilbert D.M."/>
            <person name="Gibbs H.L."/>
            <person name="Parkinson C.L."/>
            <person name="Rokyta D.R."/>
        </authorList>
    </citation>
    <scope>NUCLEOTIDE SEQUENCE [LARGE SCALE GENOMIC DNA]</scope>
    <source>
        <strain evidence="9">DRR0105</strain>
    </source>
</reference>
<evidence type="ECO:0000256" key="7">
    <source>
        <dbReference type="SAM" id="MobiDB-lite"/>
    </source>
</evidence>
<proteinExistence type="inferred from homology"/>
<evidence type="ECO:0000256" key="4">
    <source>
        <dbReference type="ARBA" id="ARBA00022490"/>
    </source>
</evidence>
<comment type="similarity">
    <text evidence="3">Belongs to the FNIP family.</text>
</comment>
<feature type="compositionally biased region" description="Low complexity" evidence="7">
    <location>
        <begin position="69"/>
        <end position="83"/>
    </location>
</feature>
<evidence type="ECO:0000259" key="8">
    <source>
        <dbReference type="PROSITE" id="PS51836"/>
    </source>
</evidence>
<keyword evidence="4" id="KW-0963">Cytoplasm</keyword>
<dbReference type="PANTHER" id="PTHR21634:SF12">
    <property type="entry name" value="FOLLICULIN-INTERACTING PROTEIN 1"/>
    <property type="match status" value="1"/>
</dbReference>
<dbReference type="EMBL" id="JAOTOJ010000002">
    <property type="protein sequence ID" value="KAK9406571.1"/>
    <property type="molecule type" value="Genomic_DNA"/>
</dbReference>
<feature type="region of interest" description="Disordered" evidence="7">
    <location>
        <begin position="511"/>
        <end position="532"/>
    </location>
</feature>
<dbReference type="GO" id="GO:0005765">
    <property type="term" value="C:lysosomal membrane"/>
    <property type="evidence" value="ECO:0007669"/>
    <property type="project" value="UniProtKB-SubCell"/>
</dbReference>
<evidence type="ECO:0000256" key="2">
    <source>
        <dbReference type="ARBA" id="ARBA00004656"/>
    </source>
</evidence>